<keyword evidence="2" id="KW-0963">Cytoplasm</keyword>
<evidence type="ECO:0000313" key="11">
    <source>
        <dbReference type="EMBL" id="KAL0091450.1"/>
    </source>
</evidence>
<dbReference type="PROSITE" id="PS50245">
    <property type="entry name" value="CAP_GLY_2"/>
    <property type="match status" value="1"/>
</dbReference>
<dbReference type="PANTHER" id="PTHR18916">
    <property type="entry name" value="DYNACTIN 1-RELATED MICROTUBULE-BINDING"/>
    <property type="match status" value="1"/>
</dbReference>
<dbReference type="Gene3D" id="2.30.30.190">
    <property type="entry name" value="CAP Gly-rich-like domain"/>
    <property type="match status" value="1"/>
</dbReference>
<comment type="subcellular location">
    <subcellularLocation>
        <location evidence="1">Cytoplasm</location>
        <location evidence="1">Cytoskeleton</location>
        <location evidence="1">Spindle</location>
    </subcellularLocation>
</comment>
<keyword evidence="8" id="KW-1133">Transmembrane helix</keyword>
<evidence type="ECO:0000256" key="6">
    <source>
        <dbReference type="ARBA" id="ARBA00023212"/>
    </source>
</evidence>
<dbReference type="InterPro" id="IPR000938">
    <property type="entry name" value="CAP-Gly_domain"/>
</dbReference>
<gene>
    <name evidence="11" type="ORF">J3Q64DRAFT_1723754</name>
</gene>
<keyword evidence="6" id="KW-0206">Cytoskeleton</keyword>
<keyword evidence="9" id="KW-0732">Signal</keyword>
<evidence type="ECO:0000256" key="7">
    <source>
        <dbReference type="SAM" id="MobiDB-lite"/>
    </source>
</evidence>
<keyword evidence="8" id="KW-0812">Transmembrane</keyword>
<feature type="region of interest" description="Disordered" evidence="7">
    <location>
        <begin position="196"/>
        <end position="295"/>
    </location>
</feature>
<organism evidence="11 12">
    <name type="scientific">Phycomyces blakesleeanus</name>
    <dbReference type="NCBI Taxonomy" id="4837"/>
    <lineage>
        <taxon>Eukaryota</taxon>
        <taxon>Fungi</taxon>
        <taxon>Fungi incertae sedis</taxon>
        <taxon>Mucoromycota</taxon>
        <taxon>Mucoromycotina</taxon>
        <taxon>Mucoromycetes</taxon>
        <taxon>Mucorales</taxon>
        <taxon>Phycomycetaceae</taxon>
        <taxon>Phycomyces</taxon>
    </lineage>
</organism>
<dbReference type="SMART" id="SM01052">
    <property type="entry name" value="CAP_GLY"/>
    <property type="match status" value="1"/>
</dbReference>
<dbReference type="EMBL" id="JBCLYO010000003">
    <property type="protein sequence ID" value="KAL0091450.1"/>
    <property type="molecule type" value="Genomic_DNA"/>
</dbReference>
<accession>A0ABR3B5W2</accession>
<evidence type="ECO:0000256" key="9">
    <source>
        <dbReference type="SAM" id="SignalP"/>
    </source>
</evidence>
<sequence>MKCTSVSPVTGRSISTFIFFLFVFIPVSASNSFQTTVTTHNKKRNKYVVQQTVLPFLNFLMALFGLGKSRNRSSTSKLSKLAIRRTKSTGNIESSKPSTTKGTFLKRYTSVNRPPVPRSLHGQSDQEEDTSNSSRPSSLSSESSESNDNSPTKNVSNPTIKITSQDADELNEKMKRLVTNDLELLLSMETQARIDAQEERERNAAAEAAREAAVATTPRPSRLKFELPVTPPRSRSPAAANAYPRARPIRSLPEDNLINRERLEDKRKKRKSRWTRIMGSDQDSSSSESDEEDEPIRLGTKVRLIRRPLPTIGHVRYIGPLESNEEYIGVELESRVGNGDGSVNGKYYFHTDPHRGIFVKRNELKVV</sequence>
<evidence type="ECO:0000259" key="10">
    <source>
        <dbReference type="PROSITE" id="PS50245"/>
    </source>
</evidence>
<dbReference type="SUPFAM" id="SSF74924">
    <property type="entry name" value="Cap-Gly domain"/>
    <property type="match status" value="1"/>
</dbReference>
<feature type="compositionally biased region" description="Basic and acidic residues" evidence="7">
    <location>
        <begin position="196"/>
        <end position="210"/>
    </location>
</feature>
<evidence type="ECO:0000256" key="1">
    <source>
        <dbReference type="ARBA" id="ARBA00004186"/>
    </source>
</evidence>
<feature type="transmembrane region" description="Helical" evidence="8">
    <location>
        <begin position="48"/>
        <end position="67"/>
    </location>
</feature>
<keyword evidence="3" id="KW-0493">Microtubule</keyword>
<feature type="compositionally biased region" description="Polar residues" evidence="7">
    <location>
        <begin position="88"/>
        <end position="102"/>
    </location>
</feature>
<evidence type="ECO:0000256" key="5">
    <source>
        <dbReference type="ARBA" id="ARBA00023054"/>
    </source>
</evidence>
<keyword evidence="8" id="KW-0472">Membrane</keyword>
<feature type="compositionally biased region" description="Basic and acidic residues" evidence="7">
    <location>
        <begin position="257"/>
        <end position="266"/>
    </location>
</feature>
<reference evidence="11 12" key="1">
    <citation type="submission" date="2024-04" db="EMBL/GenBank/DDBJ databases">
        <title>Symmetric and asymmetric DNA N6-adenine methylation regulates different biological responses in Mucorales.</title>
        <authorList>
            <consortium name="Lawrence Berkeley National Laboratory"/>
            <person name="Lax C."/>
            <person name="Mondo S.J."/>
            <person name="Osorio-Concepcion M."/>
            <person name="Muszewska A."/>
            <person name="Corrochano-Luque M."/>
            <person name="Gutierrez G."/>
            <person name="Riley R."/>
            <person name="Lipzen A."/>
            <person name="Guo J."/>
            <person name="Hundley H."/>
            <person name="Amirebrahimi M."/>
            <person name="Ng V."/>
            <person name="Lorenzo-Gutierrez D."/>
            <person name="Binder U."/>
            <person name="Yang J."/>
            <person name="Song Y."/>
            <person name="Canovas D."/>
            <person name="Navarro E."/>
            <person name="Freitag M."/>
            <person name="Gabaldon T."/>
            <person name="Grigoriev I.V."/>
            <person name="Corrochano L.M."/>
            <person name="Nicolas F.E."/>
            <person name="Garre V."/>
        </authorList>
    </citation>
    <scope>NUCLEOTIDE SEQUENCE [LARGE SCALE GENOMIC DNA]</scope>
    <source>
        <strain evidence="11 12">L51</strain>
    </source>
</reference>
<keyword evidence="12" id="KW-1185">Reference proteome</keyword>
<dbReference type="Proteomes" id="UP001448207">
    <property type="component" value="Unassembled WGS sequence"/>
</dbReference>
<dbReference type="PANTHER" id="PTHR18916:SF6">
    <property type="entry name" value="DYNACTIN SUBUNIT 1"/>
    <property type="match status" value="1"/>
</dbReference>
<feature type="signal peptide" evidence="9">
    <location>
        <begin position="1"/>
        <end position="29"/>
    </location>
</feature>
<protein>
    <recommendedName>
        <fullName evidence="10">CAP-Gly domain-containing protein</fullName>
    </recommendedName>
</protein>
<keyword evidence="5" id="KW-0175">Coiled coil</keyword>
<feature type="compositionally biased region" description="Low complexity" evidence="7">
    <location>
        <begin position="232"/>
        <end position="250"/>
    </location>
</feature>
<feature type="region of interest" description="Disordered" evidence="7">
    <location>
        <begin position="70"/>
        <end position="167"/>
    </location>
</feature>
<name>A0ABR3B5W2_PHYBL</name>
<feature type="compositionally biased region" description="Low complexity" evidence="7">
    <location>
        <begin position="131"/>
        <end position="150"/>
    </location>
</feature>
<evidence type="ECO:0000256" key="8">
    <source>
        <dbReference type="SAM" id="Phobius"/>
    </source>
</evidence>
<evidence type="ECO:0000256" key="4">
    <source>
        <dbReference type="ARBA" id="ARBA00023017"/>
    </source>
</evidence>
<evidence type="ECO:0000256" key="2">
    <source>
        <dbReference type="ARBA" id="ARBA00022490"/>
    </source>
</evidence>
<proteinExistence type="predicted"/>
<feature type="chain" id="PRO_5045791185" description="CAP-Gly domain-containing protein" evidence="9">
    <location>
        <begin position="30"/>
        <end position="367"/>
    </location>
</feature>
<feature type="compositionally biased region" description="Polar residues" evidence="7">
    <location>
        <begin position="151"/>
        <end position="165"/>
    </location>
</feature>
<keyword evidence="4" id="KW-0243">Dynein</keyword>
<dbReference type="Pfam" id="PF01302">
    <property type="entry name" value="CAP_GLY"/>
    <property type="match status" value="1"/>
</dbReference>
<evidence type="ECO:0000313" key="12">
    <source>
        <dbReference type="Proteomes" id="UP001448207"/>
    </source>
</evidence>
<comment type="caution">
    <text evidence="11">The sequence shown here is derived from an EMBL/GenBank/DDBJ whole genome shotgun (WGS) entry which is preliminary data.</text>
</comment>
<evidence type="ECO:0000256" key="3">
    <source>
        <dbReference type="ARBA" id="ARBA00022701"/>
    </source>
</evidence>
<feature type="domain" description="CAP-Gly" evidence="10">
    <location>
        <begin position="327"/>
        <end position="360"/>
    </location>
</feature>
<dbReference type="InterPro" id="IPR036859">
    <property type="entry name" value="CAP-Gly_dom_sf"/>
</dbReference>